<accession>A0A6H1ZSA7</accession>
<evidence type="ECO:0000313" key="2">
    <source>
        <dbReference type="EMBL" id="QJA64532.1"/>
    </source>
</evidence>
<proteinExistence type="predicted"/>
<organism evidence="1">
    <name type="scientific">viral metagenome</name>
    <dbReference type="NCBI Taxonomy" id="1070528"/>
    <lineage>
        <taxon>unclassified sequences</taxon>
        <taxon>metagenomes</taxon>
        <taxon>organismal metagenomes</taxon>
    </lineage>
</organism>
<evidence type="ECO:0000313" key="1">
    <source>
        <dbReference type="EMBL" id="QJA50813.1"/>
    </source>
</evidence>
<gene>
    <name evidence="3" type="ORF">MM415A00115_0010</name>
    <name evidence="2" type="ORF">MM415B00490_0030</name>
    <name evidence="1" type="ORF">TM448A01903_0002</name>
</gene>
<dbReference type="AlphaFoldDB" id="A0A6H1ZSA7"/>
<dbReference type="EMBL" id="MT144219">
    <property type="protein sequence ID" value="QJA50813.1"/>
    <property type="molecule type" value="Genomic_DNA"/>
</dbReference>
<reference evidence="1" key="1">
    <citation type="submission" date="2020-03" db="EMBL/GenBank/DDBJ databases">
        <title>The deep terrestrial virosphere.</title>
        <authorList>
            <person name="Holmfeldt K."/>
            <person name="Nilsson E."/>
            <person name="Simone D."/>
            <person name="Lopez-Fernandez M."/>
            <person name="Wu X."/>
            <person name="de Brujin I."/>
            <person name="Lundin D."/>
            <person name="Andersson A."/>
            <person name="Bertilsson S."/>
            <person name="Dopson M."/>
        </authorList>
    </citation>
    <scope>NUCLEOTIDE SEQUENCE</scope>
    <source>
        <strain evidence="3">MM415A00115</strain>
        <strain evidence="2">MM415B00490</strain>
        <strain evidence="1">TM448A01903</strain>
    </source>
</reference>
<evidence type="ECO:0000313" key="3">
    <source>
        <dbReference type="EMBL" id="QJI04775.1"/>
    </source>
</evidence>
<dbReference type="EMBL" id="MT145190">
    <property type="protein sequence ID" value="QJI04775.1"/>
    <property type="molecule type" value="Genomic_DNA"/>
</dbReference>
<dbReference type="EMBL" id="MT141521">
    <property type="protein sequence ID" value="QJA64532.1"/>
    <property type="molecule type" value="Genomic_DNA"/>
</dbReference>
<name>A0A6H1ZSA7_9ZZZZ</name>
<protein>
    <submittedName>
        <fullName evidence="1">Uncharacterized protein</fullName>
    </submittedName>
</protein>
<sequence>MKKEEEHCECCVVRGKRIKRDIDYRIYEAMKVIRMNPDDFNELYELLMKYYPNAVARWEGTTEVEYDKLK</sequence>